<dbReference type="Gene3D" id="2.60.40.10">
    <property type="entry name" value="Immunoglobulins"/>
    <property type="match status" value="1"/>
</dbReference>
<evidence type="ECO:0000313" key="4">
    <source>
        <dbReference type="EMBL" id="MDO7869074.1"/>
    </source>
</evidence>
<dbReference type="InterPro" id="IPR041690">
    <property type="entry name" value="Cadherin_5"/>
</dbReference>
<accession>A0ABT9B2K1</accession>
<gene>
    <name evidence="4" type="ORF">Q5722_11940</name>
</gene>
<proteinExistence type="predicted"/>
<dbReference type="NCBIfam" id="NF038114">
    <property type="entry name" value="rightmost"/>
    <property type="match status" value="1"/>
</dbReference>
<reference evidence="4 5" key="1">
    <citation type="submission" date="2023-07" db="EMBL/GenBank/DDBJ databases">
        <title>Nocardioides sp. nov WY-20 isolated from soil.</title>
        <authorList>
            <person name="Liu B."/>
            <person name="Wan Y."/>
        </authorList>
    </citation>
    <scope>NUCLEOTIDE SEQUENCE [LARGE SCALE GENOMIC DNA]</scope>
    <source>
        <strain evidence="4 5">WY-20</strain>
    </source>
</reference>
<dbReference type="InterPro" id="IPR013783">
    <property type="entry name" value="Ig-like_fold"/>
</dbReference>
<keyword evidence="5" id="KW-1185">Reference proteome</keyword>
<organism evidence="4 5">
    <name type="scientific">Nocardioides jiangxiensis</name>
    <dbReference type="NCBI Taxonomy" id="3064524"/>
    <lineage>
        <taxon>Bacteria</taxon>
        <taxon>Bacillati</taxon>
        <taxon>Actinomycetota</taxon>
        <taxon>Actinomycetes</taxon>
        <taxon>Propionibacteriales</taxon>
        <taxon>Nocardioidaceae</taxon>
        <taxon>Nocardioides</taxon>
    </lineage>
</organism>
<dbReference type="RefSeq" id="WP_305028492.1">
    <property type="nucleotide sequence ID" value="NZ_JAUQTA010000002.1"/>
</dbReference>
<dbReference type="EMBL" id="JAUQTA010000002">
    <property type="protein sequence ID" value="MDO7869074.1"/>
    <property type="molecule type" value="Genomic_DNA"/>
</dbReference>
<feature type="signal peptide" evidence="2">
    <location>
        <begin position="1"/>
        <end position="25"/>
    </location>
</feature>
<name>A0ABT9B2K1_9ACTN</name>
<evidence type="ECO:0000313" key="5">
    <source>
        <dbReference type="Proteomes" id="UP001233314"/>
    </source>
</evidence>
<evidence type="ECO:0000256" key="2">
    <source>
        <dbReference type="SAM" id="SignalP"/>
    </source>
</evidence>
<protein>
    <submittedName>
        <fullName evidence="4">PxKF domain-containing protein</fullName>
    </submittedName>
</protein>
<evidence type="ECO:0000256" key="1">
    <source>
        <dbReference type="SAM" id="MobiDB-lite"/>
    </source>
</evidence>
<feature type="region of interest" description="Disordered" evidence="1">
    <location>
        <begin position="86"/>
        <end position="109"/>
    </location>
</feature>
<keyword evidence="2" id="KW-0732">Signal</keyword>
<feature type="chain" id="PRO_5047099704" evidence="2">
    <location>
        <begin position="26"/>
        <end position="475"/>
    </location>
</feature>
<dbReference type="Pfam" id="PF17892">
    <property type="entry name" value="Cadherin_5"/>
    <property type="match status" value="1"/>
</dbReference>
<dbReference type="Proteomes" id="UP001233314">
    <property type="component" value="Unassembled WGS sequence"/>
</dbReference>
<feature type="domain" description="Cadherin-like" evidence="3">
    <location>
        <begin position="171"/>
        <end position="253"/>
    </location>
</feature>
<comment type="caution">
    <text evidence="4">The sequence shown here is derived from an EMBL/GenBank/DDBJ whole genome shotgun (WGS) entry which is preliminary data.</text>
</comment>
<sequence length="475" mass="46787">MRPSSLPASLVATGALVLLAPSAFADNLVVTDELHASTGSLDLGAVCLGEAASDAVAFTLRHNGSDAAQVWADSTLVSITTAGASAGGASVSATPSSATTPAGWSTSAPNSATYADASTVTVTVPAGAATGAHGATLTFTASGTGASRATVSRTDTLDVSWTAVDCTPVVTNRAPVVAAQAADANGNEGDTLATTGGFTDPDGDPLVLTQTAGAGVITDHGDGTFSWSLATVDNGGGTVTVQASDGVLTATQSFSWSAANVAPGVGPLTATYVDACTAAVSAPFTDPGTADTHTASISWGDGATTGVDPATSPVTGSHTFGAGTFTVGVSVTDDDGGTGSASLTGGFATKNTPSALLQPINATGTRSTFKLGSTVPVKITVKDCSNATVSTLAPTVSLTRLDTQADGTVNEIAADSVATNGLQMRWDAAAQQYVYNLSTKLSQQTGAALTAGTYRITVIDPSFFGSTSAVVDLRK</sequence>
<evidence type="ECO:0000259" key="3">
    <source>
        <dbReference type="Pfam" id="PF17892"/>
    </source>
</evidence>